<organism evidence="7 8">
    <name type="scientific">Natrinema halophilum</name>
    <dbReference type="NCBI Taxonomy" id="1699371"/>
    <lineage>
        <taxon>Archaea</taxon>
        <taxon>Methanobacteriati</taxon>
        <taxon>Methanobacteriota</taxon>
        <taxon>Stenosarchaea group</taxon>
        <taxon>Halobacteria</taxon>
        <taxon>Halobacteriales</taxon>
        <taxon>Natrialbaceae</taxon>
        <taxon>Natrinema</taxon>
    </lineage>
</organism>
<keyword evidence="5" id="KW-0460">Magnesium</keyword>
<dbReference type="Pfam" id="PF01850">
    <property type="entry name" value="PIN"/>
    <property type="match status" value="1"/>
</dbReference>
<dbReference type="EC" id="3.1.-.-" evidence="5"/>
<dbReference type="RefSeq" id="WP_179263279.1">
    <property type="nucleotide sequence ID" value="NZ_CP058601.1"/>
</dbReference>
<evidence type="ECO:0000256" key="5">
    <source>
        <dbReference type="HAMAP-Rule" id="MF_00265"/>
    </source>
</evidence>
<keyword evidence="3 5" id="KW-0479">Metal-binding</keyword>
<dbReference type="EMBL" id="CP058601">
    <property type="protein sequence ID" value="QLG50609.1"/>
    <property type="molecule type" value="Genomic_DNA"/>
</dbReference>
<proteinExistence type="inferred from homology"/>
<keyword evidence="8" id="KW-1185">Reference proteome</keyword>
<evidence type="ECO:0000313" key="7">
    <source>
        <dbReference type="EMBL" id="QLG50609.1"/>
    </source>
</evidence>
<dbReference type="SUPFAM" id="SSF88723">
    <property type="entry name" value="PIN domain-like"/>
    <property type="match status" value="1"/>
</dbReference>
<dbReference type="GO" id="GO:0004540">
    <property type="term" value="F:RNA nuclease activity"/>
    <property type="evidence" value="ECO:0007669"/>
    <property type="project" value="InterPro"/>
</dbReference>
<comment type="function">
    <text evidence="5">Toxic component of a toxin-antitoxin (TA) system. An RNase.</text>
</comment>
<dbReference type="InterPro" id="IPR022907">
    <property type="entry name" value="VapC_family"/>
</dbReference>
<feature type="binding site" evidence="5">
    <location>
        <position position="96"/>
    </location>
    <ligand>
        <name>Mg(2+)</name>
        <dbReference type="ChEBI" id="CHEBI:18420"/>
    </ligand>
</feature>
<evidence type="ECO:0000256" key="1">
    <source>
        <dbReference type="ARBA" id="ARBA00022649"/>
    </source>
</evidence>
<dbReference type="Gene3D" id="3.40.50.1010">
    <property type="entry name" value="5'-nuclease"/>
    <property type="match status" value="1"/>
</dbReference>
<dbReference type="InterPro" id="IPR029060">
    <property type="entry name" value="PIN-like_dom_sf"/>
</dbReference>
<dbReference type="AlphaFoldDB" id="A0A7D5GUB5"/>
<protein>
    <recommendedName>
        <fullName evidence="5">Ribonuclease VapC</fullName>
        <shortName evidence="5">RNase VapC</shortName>
        <ecNumber evidence="5">3.1.-.-</ecNumber>
    </recommendedName>
    <alternativeName>
        <fullName evidence="5">Putative toxin VapC</fullName>
    </alternativeName>
</protein>
<evidence type="ECO:0000259" key="6">
    <source>
        <dbReference type="SMART" id="SM00670"/>
    </source>
</evidence>
<keyword evidence="5" id="KW-0800">Toxin</keyword>
<keyword evidence="2 5" id="KW-0540">Nuclease</keyword>
<keyword evidence="1 5" id="KW-1277">Toxin-antitoxin system</keyword>
<dbReference type="GO" id="GO:0000287">
    <property type="term" value="F:magnesium ion binding"/>
    <property type="evidence" value="ECO:0007669"/>
    <property type="project" value="UniProtKB-UniRule"/>
</dbReference>
<comment type="similarity">
    <text evidence="5">Belongs to the PINc/VapC protein family.</text>
</comment>
<name>A0A7D5GUB5_9EURY</name>
<evidence type="ECO:0000256" key="3">
    <source>
        <dbReference type="ARBA" id="ARBA00022723"/>
    </source>
</evidence>
<gene>
    <name evidence="5" type="primary">vapC</name>
    <name evidence="7" type="ORF">HYG82_18075</name>
</gene>
<dbReference type="GeneID" id="56035240"/>
<dbReference type="HAMAP" id="MF_00265">
    <property type="entry name" value="VapC_Nob1"/>
    <property type="match status" value="1"/>
</dbReference>
<dbReference type="InterPro" id="IPR002716">
    <property type="entry name" value="PIN_dom"/>
</dbReference>
<dbReference type="OrthoDB" id="40200at2157"/>
<dbReference type="KEGG" id="haly:HYG82_18075"/>
<accession>A0A7D5GUB5</accession>
<feature type="binding site" evidence="5">
    <location>
        <position position="6"/>
    </location>
    <ligand>
        <name>Mg(2+)</name>
        <dbReference type="ChEBI" id="CHEBI:18420"/>
    </ligand>
</feature>
<keyword evidence="4 5" id="KW-0378">Hydrolase</keyword>
<dbReference type="GO" id="GO:0090729">
    <property type="term" value="F:toxin activity"/>
    <property type="evidence" value="ECO:0007669"/>
    <property type="project" value="UniProtKB-KW"/>
</dbReference>
<evidence type="ECO:0000256" key="4">
    <source>
        <dbReference type="ARBA" id="ARBA00022801"/>
    </source>
</evidence>
<reference evidence="7 8" key="1">
    <citation type="submission" date="2020-07" db="EMBL/GenBank/DDBJ databases">
        <authorList>
            <person name="Cui H."/>
        </authorList>
    </citation>
    <scope>NUCLEOTIDE SEQUENCE [LARGE SCALE GENOMIC DNA]</scope>
    <source>
        <strain evidence="7 8">YPL8</strain>
    </source>
</reference>
<dbReference type="PANTHER" id="PTHR39664">
    <property type="match status" value="1"/>
</dbReference>
<dbReference type="Proteomes" id="UP000509241">
    <property type="component" value="Chromosome"/>
</dbReference>
<sequence length="129" mass="14427">MKIFLDTNVIVAAVTKDTERSETAVRVLNEFDETYTSVLNLMELRSVLTKKKAIERERVEQIEQRISSRATVTFPDASDMVAANQLQNETLLYPMDALILAAADAVDATLVSFDGELREHGAERPQDLV</sequence>
<evidence type="ECO:0000313" key="8">
    <source>
        <dbReference type="Proteomes" id="UP000509241"/>
    </source>
</evidence>
<dbReference type="SMART" id="SM00670">
    <property type="entry name" value="PINc"/>
    <property type="match status" value="1"/>
</dbReference>
<feature type="domain" description="PIN" evidence="6">
    <location>
        <begin position="1"/>
        <end position="119"/>
    </location>
</feature>
<dbReference type="PANTHER" id="PTHR39664:SF2">
    <property type="entry name" value="NUCLEIC ACID-BINDING PROTEIN, CONTAINING PIN DOMAIN-RELATED"/>
    <property type="match status" value="1"/>
</dbReference>
<comment type="cofactor">
    <cofactor evidence="5">
        <name>Mg(2+)</name>
        <dbReference type="ChEBI" id="CHEBI:18420"/>
    </cofactor>
</comment>
<dbReference type="GO" id="GO:0016787">
    <property type="term" value="F:hydrolase activity"/>
    <property type="evidence" value="ECO:0007669"/>
    <property type="project" value="UniProtKB-KW"/>
</dbReference>
<evidence type="ECO:0000256" key="2">
    <source>
        <dbReference type="ARBA" id="ARBA00022722"/>
    </source>
</evidence>